<gene>
    <name evidence="1" type="ORF">PV04_10294</name>
</gene>
<reference evidence="1 2" key="1">
    <citation type="submission" date="2015-01" db="EMBL/GenBank/DDBJ databases">
        <title>The Genome Sequence of Capronia semiimmersa CBS27337.</title>
        <authorList>
            <consortium name="The Broad Institute Genomics Platform"/>
            <person name="Cuomo C."/>
            <person name="de Hoog S."/>
            <person name="Gorbushina A."/>
            <person name="Stielow B."/>
            <person name="Teixiera M."/>
            <person name="Abouelleil A."/>
            <person name="Chapman S.B."/>
            <person name="Priest M."/>
            <person name="Young S.K."/>
            <person name="Wortman J."/>
            <person name="Nusbaum C."/>
            <person name="Birren B."/>
        </authorList>
    </citation>
    <scope>NUCLEOTIDE SEQUENCE [LARGE SCALE GENOMIC DNA]</scope>
    <source>
        <strain evidence="1 2">CBS 27337</strain>
    </source>
</reference>
<dbReference type="EMBL" id="KN846962">
    <property type="protein sequence ID" value="KIW63458.1"/>
    <property type="molecule type" value="Genomic_DNA"/>
</dbReference>
<protein>
    <submittedName>
        <fullName evidence="1">Uncharacterized protein</fullName>
    </submittedName>
</protein>
<dbReference type="HOGENOM" id="CLU_1578324_0_0_1"/>
<evidence type="ECO:0000313" key="1">
    <source>
        <dbReference type="EMBL" id="KIW63458.1"/>
    </source>
</evidence>
<sequence>MGKSTSGQQAMEGISQLLESALVQARSLNPVRHEPPNEVDRLARIACTSFADSSLTRAYLRMMEEERADTVKMLEQPTMSPKRNAAAGSIQLSSLQTFSLKPFKFSGMTSSDPGSHPLCGLHLLADDGEFEMEAPELRDEQNELVAGTSEVMIRPIAVSEMLTFGVPKN</sequence>
<keyword evidence="2" id="KW-1185">Reference proteome</keyword>
<accession>A0A0D2F6B3</accession>
<organism evidence="1 2">
    <name type="scientific">Phialophora macrospora</name>
    <dbReference type="NCBI Taxonomy" id="1851006"/>
    <lineage>
        <taxon>Eukaryota</taxon>
        <taxon>Fungi</taxon>
        <taxon>Dikarya</taxon>
        <taxon>Ascomycota</taxon>
        <taxon>Pezizomycotina</taxon>
        <taxon>Eurotiomycetes</taxon>
        <taxon>Chaetothyriomycetidae</taxon>
        <taxon>Chaetothyriales</taxon>
        <taxon>Herpotrichiellaceae</taxon>
        <taxon>Phialophora</taxon>
    </lineage>
</organism>
<name>A0A0D2F6B3_9EURO</name>
<proteinExistence type="predicted"/>
<evidence type="ECO:0000313" key="2">
    <source>
        <dbReference type="Proteomes" id="UP000054266"/>
    </source>
</evidence>
<dbReference type="AlphaFoldDB" id="A0A0D2F6B3"/>
<dbReference type="Proteomes" id="UP000054266">
    <property type="component" value="Unassembled WGS sequence"/>
</dbReference>